<dbReference type="GO" id="GO:0003723">
    <property type="term" value="F:RNA binding"/>
    <property type="evidence" value="ECO:0007669"/>
    <property type="project" value="UniProtKB-UniRule"/>
</dbReference>
<dbReference type="PANTHER" id="PTHR48027">
    <property type="entry name" value="HETEROGENEOUS NUCLEAR RIBONUCLEOPROTEIN 87F-RELATED"/>
    <property type="match status" value="1"/>
</dbReference>
<organism evidence="4 5">
    <name type="scientific">Taxus chinensis</name>
    <name type="common">Chinese yew</name>
    <name type="synonym">Taxus wallichiana var. chinensis</name>
    <dbReference type="NCBI Taxonomy" id="29808"/>
    <lineage>
        <taxon>Eukaryota</taxon>
        <taxon>Viridiplantae</taxon>
        <taxon>Streptophyta</taxon>
        <taxon>Embryophyta</taxon>
        <taxon>Tracheophyta</taxon>
        <taxon>Spermatophyta</taxon>
        <taxon>Pinopsida</taxon>
        <taxon>Pinidae</taxon>
        <taxon>Conifers II</taxon>
        <taxon>Cupressales</taxon>
        <taxon>Taxaceae</taxon>
        <taxon>Taxus</taxon>
    </lineage>
</organism>
<evidence type="ECO:0000313" key="5">
    <source>
        <dbReference type="Proteomes" id="UP000824469"/>
    </source>
</evidence>
<dbReference type="Pfam" id="PF00076">
    <property type="entry name" value="RRM_1"/>
    <property type="match status" value="1"/>
</dbReference>
<keyword evidence="1 2" id="KW-0694">RNA-binding</keyword>
<protein>
    <recommendedName>
        <fullName evidence="3">RRM domain-containing protein</fullName>
    </recommendedName>
</protein>
<feature type="domain" description="RRM" evidence="3">
    <location>
        <begin position="40"/>
        <end position="118"/>
    </location>
</feature>
<evidence type="ECO:0000313" key="4">
    <source>
        <dbReference type="EMBL" id="KAH9317506.1"/>
    </source>
</evidence>
<dbReference type="CDD" id="cd21608">
    <property type="entry name" value="RRM2_NsCP33_like"/>
    <property type="match status" value="1"/>
</dbReference>
<name>A0AA38G7C6_TAXCH</name>
<dbReference type="AlphaFoldDB" id="A0AA38G7C6"/>
<evidence type="ECO:0000256" key="2">
    <source>
        <dbReference type="PROSITE-ProRule" id="PRU00176"/>
    </source>
</evidence>
<comment type="caution">
    <text evidence="4">The sequence shown here is derived from an EMBL/GenBank/DDBJ whole genome shotgun (WGS) entry which is preliminary data.</text>
</comment>
<reference evidence="4 5" key="1">
    <citation type="journal article" date="2021" name="Nat. Plants">
        <title>The Taxus genome provides insights into paclitaxel biosynthesis.</title>
        <authorList>
            <person name="Xiong X."/>
            <person name="Gou J."/>
            <person name="Liao Q."/>
            <person name="Li Y."/>
            <person name="Zhou Q."/>
            <person name="Bi G."/>
            <person name="Li C."/>
            <person name="Du R."/>
            <person name="Wang X."/>
            <person name="Sun T."/>
            <person name="Guo L."/>
            <person name="Liang H."/>
            <person name="Lu P."/>
            <person name="Wu Y."/>
            <person name="Zhang Z."/>
            <person name="Ro D.K."/>
            <person name="Shang Y."/>
            <person name="Huang S."/>
            <person name="Yan J."/>
        </authorList>
    </citation>
    <scope>NUCLEOTIDE SEQUENCE [LARGE SCALE GENOMIC DNA]</scope>
    <source>
        <strain evidence="4">Ta-2019</strain>
    </source>
</reference>
<evidence type="ECO:0000256" key="1">
    <source>
        <dbReference type="ARBA" id="ARBA00022884"/>
    </source>
</evidence>
<dbReference type="InterPro" id="IPR000504">
    <property type="entry name" value="RRM_dom"/>
</dbReference>
<dbReference type="InterPro" id="IPR052462">
    <property type="entry name" value="SLIRP/GR-RBP-like"/>
</dbReference>
<dbReference type="Proteomes" id="UP000824469">
    <property type="component" value="Unassembled WGS sequence"/>
</dbReference>
<gene>
    <name evidence="4" type="ORF">KI387_019275</name>
</gene>
<keyword evidence="5" id="KW-1185">Reference proteome</keyword>
<dbReference type="InterPro" id="IPR048289">
    <property type="entry name" value="RRM2_NsCP33-like"/>
</dbReference>
<proteinExistence type="predicted"/>
<dbReference type="EMBL" id="JAHRHJ020000004">
    <property type="protein sequence ID" value="KAH9317506.1"/>
    <property type="molecule type" value="Genomic_DNA"/>
</dbReference>
<dbReference type="PROSITE" id="PS50102">
    <property type="entry name" value="RRM"/>
    <property type="match status" value="1"/>
</dbReference>
<dbReference type="InterPro" id="IPR035979">
    <property type="entry name" value="RBD_domain_sf"/>
</dbReference>
<dbReference type="SMART" id="SM00360">
    <property type="entry name" value="RRM"/>
    <property type="match status" value="1"/>
</dbReference>
<dbReference type="Gene3D" id="3.30.70.330">
    <property type="match status" value="1"/>
</dbReference>
<dbReference type="SUPFAM" id="SSF54928">
    <property type="entry name" value="RNA-binding domain, RBD"/>
    <property type="match status" value="1"/>
</dbReference>
<dbReference type="InterPro" id="IPR012677">
    <property type="entry name" value="Nucleotide-bd_a/b_plait_sf"/>
</dbReference>
<dbReference type="OMA" id="WYASEAN"/>
<evidence type="ECO:0000259" key="3">
    <source>
        <dbReference type="PROSITE" id="PS50102"/>
    </source>
</evidence>
<accession>A0AA38G7C6</accession>
<sequence>MALVTGAGRVLRSIAAWRVLTAKEDTLNYQCPCLTRGITTKLFVGGLSFYTTEDALKNKFSEFGEVVDVKIIMDRVSQRSKGFGFVWYASEANAEKAKSEMNGKLLHGRIIYVDASKPKWAKSQTSGDLPGITTTPLFDREATVVGEDFGEI</sequence>